<gene>
    <name evidence="3" type="ORF">G3N55_03320</name>
</gene>
<reference evidence="3 4" key="1">
    <citation type="submission" date="2020-02" db="EMBL/GenBank/DDBJ databases">
        <title>Comparative genomics of sulfur disproportionating microorganisms.</title>
        <authorList>
            <person name="Ward L.M."/>
            <person name="Bertran E."/>
            <person name="Johnston D.T."/>
        </authorList>
    </citation>
    <scope>NUCLEOTIDE SEQUENCE [LARGE SCALE GENOMIC DNA]</scope>
    <source>
        <strain evidence="3 4">DSM 100025</strain>
    </source>
</reference>
<comment type="similarity">
    <text evidence="1">Belongs to the bacterial sugar transferase family.</text>
</comment>
<dbReference type="GO" id="GO:0016780">
    <property type="term" value="F:phosphotransferase activity, for other substituted phosphate groups"/>
    <property type="evidence" value="ECO:0007669"/>
    <property type="project" value="TreeGrafter"/>
</dbReference>
<keyword evidence="4" id="KW-1185">Reference proteome</keyword>
<dbReference type="RefSeq" id="WP_163298032.1">
    <property type="nucleotide sequence ID" value="NZ_JAAGRR010000022.1"/>
</dbReference>
<proteinExistence type="inferred from homology"/>
<dbReference type="InterPro" id="IPR003362">
    <property type="entry name" value="Bact_transf"/>
</dbReference>
<sequence length="198" mass="22742">MKRILDLALATAACLFLLPVMAAVALMVRIFLGAPVFFRQVRPGLHGRPFVLYKFRTMTDARDARGNLLPDEQRLTRLGRFLRRTSLDELPELFNVLKGEMSLVGPRPLLMEYLRLYTPEQMRRHEVRPGITGWAQVNGRNAISWEEKFRLDVWYVDNRSLWLDLKILFLTLAQVVKGRGINQPGCATAERFKGSRSG</sequence>
<evidence type="ECO:0000313" key="3">
    <source>
        <dbReference type="EMBL" id="NDY41879.1"/>
    </source>
</evidence>
<dbReference type="AlphaFoldDB" id="A0A6N9TL83"/>
<organism evidence="3 4">
    <name type="scientific">Dissulfurirhabdus thermomarina</name>
    <dbReference type="NCBI Taxonomy" id="1765737"/>
    <lineage>
        <taxon>Bacteria</taxon>
        <taxon>Deltaproteobacteria</taxon>
        <taxon>Dissulfurirhabdaceae</taxon>
        <taxon>Dissulfurirhabdus</taxon>
    </lineage>
</organism>
<dbReference type="Proteomes" id="UP000469346">
    <property type="component" value="Unassembled WGS sequence"/>
</dbReference>
<protein>
    <submittedName>
        <fullName evidence="3">Sugar transferase</fullName>
    </submittedName>
</protein>
<evidence type="ECO:0000259" key="2">
    <source>
        <dbReference type="Pfam" id="PF02397"/>
    </source>
</evidence>
<dbReference type="EMBL" id="JAAGRR010000022">
    <property type="protein sequence ID" value="NDY41879.1"/>
    <property type="molecule type" value="Genomic_DNA"/>
</dbReference>
<dbReference type="Pfam" id="PF02397">
    <property type="entry name" value="Bac_transf"/>
    <property type="match status" value="1"/>
</dbReference>
<feature type="domain" description="Bacterial sugar transferase" evidence="2">
    <location>
        <begin position="2"/>
        <end position="177"/>
    </location>
</feature>
<name>A0A6N9TL83_DISTH</name>
<comment type="caution">
    <text evidence="3">The sequence shown here is derived from an EMBL/GenBank/DDBJ whole genome shotgun (WGS) entry which is preliminary data.</text>
</comment>
<evidence type="ECO:0000256" key="1">
    <source>
        <dbReference type="ARBA" id="ARBA00006464"/>
    </source>
</evidence>
<evidence type="ECO:0000313" key="4">
    <source>
        <dbReference type="Proteomes" id="UP000469346"/>
    </source>
</evidence>
<keyword evidence="3" id="KW-0808">Transferase</keyword>
<dbReference type="PANTHER" id="PTHR30576:SF8">
    <property type="entry name" value="UNDECAPRENYL-PHOSPHATE GALACTOSE PHOSPHOTRANSFERASE"/>
    <property type="match status" value="1"/>
</dbReference>
<dbReference type="PANTHER" id="PTHR30576">
    <property type="entry name" value="COLANIC BIOSYNTHESIS UDP-GLUCOSE LIPID CARRIER TRANSFERASE"/>
    <property type="match status" value="1"/>
</dbReference>
<accession>A0A6N9TL83</accession>